<feature type="domain" description="ATPase AAA-type core" evidence="1">
    <location>
        <begin position="23"/>
        <end position="345"/>
    </location>
</feature>
<reference evidence="2 3" key="1">
    <citation type="submission" date="2018-11" db="EMBL/GenBank/DDBJ databases">
        <title>Genomic Encyclopedia of Type Strains, Phase IV (KMG-IV): sequencing the most valuable type-strain genomes for metagenomic binning, comparative biology and taxonomic classification.</title>
        <authorList>
            <person name="Goeker M."/>
        </authorList>
    </citation>
    <scope>NUCLEOTIDE SEQUENCE [LARGE SCALE GENOMIC DNA]</scope>
    <source>
        <strain evidence="2 3">DSM 22027</strain>
    </source>
</reference>
<proteinExistence type="predicted"/>
<protein>
    <submittedName>
        <fullName evidence="2">Putative ATPase</fullName>
    </submittedName>
</protein>
<dbReference type="AlphaFoldDB" id="A0A3N1USS0"/>
<accession>A0A3N1USS0</accession>
<dbReference type="GO" id="GO:0016887">
    <property type="term" value="F:ATP hydrolysis activity"/>
    <property type="evidence" value="ECO:0007669"/>
    <property type="project" value="InterPro"/>
</dbReference>
<evidence type="ECO:0000313" key="2">
    <source>
        <dbReference type="EMBL" id="ROQ90901.1"/>
    </source>
</evidence>
<dbReference type="GO" id="GO:0005524">
    <property type="term" value="F:ATP binding"/>
    <property type="evidence" value="ECO:0007669"/>
    <property type="project" value="InterPro"/>
</dbReference>
<dbReference type="PIRSF" id="PIRSF029347">
    <property type="entry name" value="RecF"/>
    <property type="match status" value="1"/>
</dbReference>
<dbReference type="Proteomes" id="UP000276223">
    <property type="component" value="Unassembled WGS sequence"/>
</dbReference>
<dbReference type="RefSeq" id="WP_170161765.1">
    <property type="nucleotide sequence ID" value="NZ_RJVA01000013.1"/>
</dbReference>
<dbReference type="InterPro" id="IPR027417">
    <property type="entry name" value="P-loop_NTPase"/>
</dbReference>
<dbReference type="GO" id="GO:0000731">
    <property type="term" value="P:DNA synthesis involved in DNA repair"/>
    <property type="evidence" value="ECO:0007669"/>
    <property type="project" value="TreeGrafter"/>
</dbReference>
<dbReference type="InterPro" id="IPR014555">
    <property type="entry name" value="RecF-like"/>
</dbReference>
<sequence length="412" mass="45707">MLETLRIQGFKSLADVRLTLPPLTVLFGPNAAGKSNLLDALQALSRIGTLRTLSDALAEPIRGYPIEAFSYPAGGLQELLSANRACFSLEADLRVGKDAYRYRIEISIETASGRLTVADEYLAQLSARREPKGRPVVERVDSNLHIRRKSKPAHPRQEPLGLNHSVVSDPRFAGVEYRALERTRQELSGWRTYYLDPRVAMRAARPPLDVQDIGVLGGDIAPFLYRLKGERPKDFQAVVRTLRTIVPSVEDLSVDLDKRRGTLDILVRQAGIDYSSRIVSEGTLRVLALCAIVVNPWAGSVLAFEEPENGVHPRRLELIARLVTSLALERNRQVIVTTHSPLFCDAILKIAKDKPNKNFALYNVRREGAATVVRPFDVSGPLFKDIEIAEALTAATEDGLFESLMLRGLVDE</sequence>
<dbReference type="GO" id="GO:0006302">
    <property type="term" value="P:double-strand break repair"/>
    <property type="evidence" value="ECO:0007669"/>
    <property type="project" value="TreeGrafter"/>
</dbReference>
<dbReference type="Gene3D" id="3.40.50.300">
    <property type="entry name" value="P-loop containing nucleotide triphosphate hydrolases"/>
    <property type="match status" value="2"/>
</dbReference>
<keyword evidence="3" id="KW-1185">Reference proteome</keyword>
<dbReference type="PANTHER" id="PTHR32182:SF22">
    <property type="entry name" value="ATP-DEPENDENT ENDONUCLEASE, OLD FAMILY-RELATED"/>
    <property type="match status" value="1"/>
</dbReference>
<gene>
    <name evidence="2" type="ORF">EDC27_2165</name>
</gene>
<dbReference type="PANTHER" id="PTHR32182">
    <property type="entry name" value="DNA REPLICATION AND REPAIR PROTEIN RECF"/>
    <property type="match status" value="1"/>
</dbReference>
<dbReference type="Pfam" id="PF13304">
    <property type="entry name" value="AAA_21"/>
    <property type="match status" value="1"/>
</dbReference>
<evidence type="ECO:0000313" key="3">
    <source>
        <dbReference type="Proteomes" id="UP000276223"/>
    </source>
</evidence>
<evidence type="ECO:0000259" key="1">
    <source>
        <dbReference type="Pfam" id="PF13304"/>
    </source>
</evidence>
<dbReference type="SUPFAM" id="SSF52540">
    <property type="entry name" value="P-loop containing nucleoside triphosphate hydrolases"/>
    <property type="match status" value="1"/>
</dbReference>
<name>A0A3N1USS0_9BACT</name>
<comment type="caution">
    <text evidence="2">The sequence shown here is derived from an EMBL/GenBank/DDBJ whole genome shotgun (WGS) entry which is preliminary data.</text>
</comment>
<dbReference type="EMBL" id="RJVA01000013">
    <property type="protein sequence ID" value="ROQ90901.1"/>
    <property type="molecule type" value="Genomic_DNA"/>
</dbReference>
<dbReference type="InterPro" id="IPR003959">
    <property type="entry name" value="ATPase_AAA_core"/>
</dbReference>
<organism evidence="2 3">
    <name type="scientific">Desulfosoma caldarium</name>
    <dbReference type="NCBI Taxonomy" id="610254"/>
    <lineage>
        <taxon>Bacteria</taxon>
        <taxon>Pseudomonadati</taxon>
        <taxon>Thermodesulfobacteriota</taxon>
        <taxon>Syntrophobacteria</taxon>
        <taxon>Syntrophobacterales</taxon>
        <taxon>Syntrophobacteraceae</taxon>
        <taxon>Desulfosoma</taxon>
    </lineage>
</organism>